<comment type="caution">
    <text evidence="13">The sequence shown here is derived from an EMBL/GenBank/DDBJ whole genome shotgun (WGS) entry which is preliminary data.</text>
</comment>
<evidence type="ECO:0000256" key="8">
    <source>
        <dbReference type="ARBA" id="ARBA00022840"/>
    </source>
</evidence>
<dbReference type="InterPro" id="IPR004821">
    <property type="entry name" value="Cyt_trans-like"/>
</dbReference>
<organism evidence="13 14">
    <name type="scientific">Shewanella submarina</name>
    <dbReference type="NCBI Taxonomy" id="2016376"/>
    <lineage>
        <taxon>Bacteria</taxon>
        <taxon>Pseudomonadati</taxon>
        <taxon>Pseudomonadota</taxon>
        <taxon>Gammaproteobacteria</taxon>
        <taxon>Alteromonadales</taxon>
        <taxon>Shewanellaceae</taxon>
        <taxon>Shewanella</taxon>
    </lineage>
</organism>
<dbReference type="InterPro" id="IPR014729">
    <property type="entry name" value="Rossmann-like_a/b/a_fold"/>
</dbReference>
<comment type="catalytic activity">
    <reaction evidence="10 11">
        <text>nicotinate beta-D-ribonucleotide + ATP + H(+) = deamido-NAD(+) + diphosphate</text>
        <dbReference type="Rhea" id="RHEA:22860"/>
        <dbReference type="ChEBI" id="CHEBI:15378"/>
        <dbReference type="ChEBI" id="CHEBI:30616"/>
        <dbReference type="ChEBI" id="CHEBI:33019"/>
        <dbReference type="ChEBI" id="CHEBI:57502"/>
        <dbReference type="ChEBI" id="CHEBI:58437"/>
        <dbReference type="EC" id="2.7.7.18"/>
    </reaction>
</comment>
<feature type="domain" description="Cytidyltransferase-like" evidence="12">
    <location>
        <begin position="12"/>
        <end position="188"/>
    </location>
</feature>
<evidence type="ECO:0000313" key="13">
    <source>
        <dbReference type="EMBL" id="MFC3140338.1"/>
    </source>
</evidence>
<comment type="similarity">
    <text evidence="3 11">Belongs to the NadD family.</text>
</comment>
<keyword evidence="6 11" id="KW-0548">Nucleotidyltransferase</keyword>
<comment type="function">
    <text evidence="1 11">Catalyzes the reversible adenylation of nicotinate mononucleotide (NaMN) to nicotinic acid adenine dinucleotide (NaAD).</text>
</comment>
<dbReference type="Gene3D" id="3.40.50.620">
    <property type="entry name" value="HUPs"/>
    <property type="match status" value="1"/>
</dbReference>
<evidence type="ECO:0000256" key="10">
    <source>
        <dbReference type="ARBA" id="ARBA00048721"/>
    </source>
</evidence>
<keyword evidence="9 11" id="KW-0520">NAD</keyword>
<keyword evidence="5 11" id="KW-0808">Transferase</keyword>
<proteinExistence type="inferred from homology"/>
<dbReference type="EMBL" id="JBHRTD010000018">
    <property type="protein sequence ID" value="MFC3140338.1"/>
    <property type="molecule type" value="Genomic_DNA"/>
</dbReference>
<dbReference type="NCBIfam" id="TIGR00125">
    <property type="entry name" value="cyt_tran_rel"/>
    <property type="match status" value="1"/>
</dbReference>
<keyword evidence="4 11" id="KW-0662">Pyridine nucleotide biosynthesis</keyword>
<evidence type="ECO:0000256" key="7">
    <source>
        <dbReference type="ARBA" id="ARBA00022741"/>
    </source>
</evidence>
<dbReference type="InterPro" id="IPR005248">
    <property type="entry name" value="NadD/NMNAT"/>
</dbReference>
<evidence type="ECO:0000256" key="3">
    <source>
        <dbReference type="ARBA" id="ARBA00009014"/>
    </source>
</evidence>
<dbReference type="PANTHER" id="PTHR39321">
    <property type="entry name" value="NICOTINATE-NUCLEOTIDE ADENYLYLTRANSFERASE-RELATED"/>
    <property type="match status" value="1"/>
</dbReference>
<evidence type="ECO:0000256" key="4">
    <source>
        <dbReference type="ARBA" id="ARBA00022642"/>
    </source>
</evidence>
<dbReference type="SUPFAM" id="SSF52374">
    <property type="entry name" value="Nucleotidylyl transferase"/>
    <property type="match status" value="1"/>
</dbReference>
<accession>A0ABV7GHX1</accession>
<dbReference type="CDD" id="cd02165">
    <property type="entry name" value="NMNAT"/>
    <property type="match status" value="1"/>
</dbReference>
<evidence type="ECO:0000313" key="14">
    <source>
        <dbReference type="Proteomes" id="UP001595621"/>
    </source>
</evidence>
<keyword evidence="7 11" id="KW-0547">Nucleotide-binding</keyword>
<evidence type="ECO:0000256" key="2">
    <source>
        <dbReference type="ARBA" id="ARBA00005019"/>
    </source>
</evidence>
<evidence type="ECO:0000256" key="1">
    <source>
        <dbReference type="ARBA" id="ARBA00002324"/>
    </source>
</evidence>
<evidence type="ECO:0000256" key="5">
    <source>
        <dbReference type="ARBA" id="ARBA00022679"/>
    </source>
</evidence>
<evidence type="ECO:0000256" key="6">
    <source>
        <dbReference type="ARBA" id="ARBA00022695"/>
    </source>
</evidence>
<dbReference type="GO" id="GO:0004515">
    <property type="term" value="F:nicotinate-nucleotide adenylyltransferase activity"/>
    <property type="evidence" value="ECO:0007669"/>
    <property type="project" value="UniProtKB-EC"/>
</dbReference>
<dbReference type="RefSeq" id="WP_248934246.1">
    <property type="nucleotide sequence ID" value="NZ_JAKILF010000001.1"/>
</dbReference>
<dbReference type="NCBIfam" id="TIGR00482">
    <property type="entry name" value="nicotinate (nicotinamide) nucleotide adenylyltransferase"/>
    <property type="match status" value="1"/>
</dbReference>
<name>A0ABV7GHX1_9GAMM</name>
<dbReference type="Pfam" id="PF01467">
    <property type="entry name" value="CTP_transf_like"/>
    <property type="match status" value="1"/>
</dbReference>
<reference evidence="14" key="1">
    <citation type="journal article" date="2019" name="Int. J. Syst. Evol. Microbiol.">
        <title>The Global Catalogue of Microorganisms (GCM) 10K type strain sequencing project: providing services to taxonomists for standard genome sequencing and annotation.</title>
        <authorList>
            <consortium name="The Broad Institute Genomics Platform"/>
            <consortium name="The Broad Institute Genome Sequencing Center for Infectious Disease"/>
            <person name="Wu L."/>
            <person name="Ma J."/>
        </authorList>
    </citation>
    <scope>NUCLEOTIDE SEQUENCE [LARGE SCALE GENOMIC DNA]</scope>
    <source>
        <strain evidence="14">KCTC 52277</strain>
    </source>
</reference>
<dbReference type="HAMAP" id="MF_00244">
    <property type="entry name" value="NaMN_adenylyltr"/>
    <property type="match status" value="1"/>
</dbReference>
<protein>
    <recommendedName>
        <fullName evidence="11">Probable nicotinate-nucleotide adenylyltransferase</fullName>
        <ecNumber evidence="11">2.7.7.18</ecNumber>
    </recommendedName>
    <alternativeName>
        <fullName evidence="11">Deamido-NAD(+) diphosphorylase</fullName>
    </alternativeName>
    <alternativeName>
        <fullName evidence="11">Deamido-NAD(+) pyrophosphorylase</fullName>
    </alternativeName>
    <alternativeName>
        <fullName evidence="11">Nicotinate mononucleotide adenylyltransferase</fullName>
        <shortName evidence="11">NaMN adenylyltransferase</shortName>
    </alternativeName>
</protein>
<evidence type="ECO:0000259" key="12">
    <source>
        <dbReference type="Pfam" id="PF01467"/>
    </source>
</evidence>
<dbReference type="Proteomes" id="UP001595621">
    <property type="component" value="Unassembled WGS sequence"/>
</dbReference>
<dbReference type="NCBIfam" id="NF000840">
    <property type="entry name" value="PRK00071.1-3"/>
    <property type="match status" value="1"/>
</dbReference>
<evidence type="ECO:0000256" key="11">
    <source>
        <dbReference type="HAMAP-Rule" id="MF_00244"/>
    </source>
</evidence>
<keyword evidence="14" id="KW-1185">Reference proteome</keyword>
<gene>
    <name evidence="11 13" type="primary">nadD</name>
    <name evidence="13" type="ORF">ACFOE0_19425</name>
</gene>
<dbReference type="EC" id="2.7.7.18" evidence="11"/>
<sequence>MAQTSPRRWIGLLGGTFDPIHYGHLKPALEAHKQLGLDEIWLMPNAIPPHKDGEITDSVHRLAMARAVCDVHSGFSLCDIELELAASGTPSYSVNTLKVLKQRYPDCDFVFLMGMDSLLSLHLWHEWQLLTGLCSLLVAIRPGWQLEISQLPGQVQAQIVSQLSRGSTGQIQMLDVPPQDISSTEIRAQLRQGNLPAAMMPKEVADYIQAHNLYLSRPD</sequence>
<dbReference type="PANTHER" id="PTHR39321:SF3">
    <property type="entry name" value="PHOSPHOPANTETHEINE ADENYLYLTRANSFERASE"/>
    <property type="match status" value="1"/>
</dbReference>
<keyword evidence="8 11" id="KW-0067">ATP-binding</keyword>
<evidence type="ECO:0000256" key="9">
    <source>
        <dbReference type="ARBA" id="ARBA00023027"/>
    </source>
</evidence>
<comment type="pathway">
    <text evidence="2 11">Cofactor biosynthesis; NAD(+) biosynthesis; deamido-NAD(+) from nicotinate D-ribonucleotide: step 1/1.</text>
</comment>
<dbReference type="NCBIfam" id="NF000839">
    <property type="entry name" value="PRK00071.1-1"/>
    <property type="match status" value="1"/>
</dbReference>